<protein>
    <submittedName>
        <fullName evidence="1">Uncharacterized protein</fullName>
    </submittedName>
</protein>
<proteinExistence type="predicted"/>
<name>A0AC61PNT5_9FIRM</name>
<dbReference type="Proteomes" id="UP000192328">
    <property type="component" value="Unassembled WGS sequence"/>
</dbReference>
<keyword evidence="2" id="KW-1185">Reference proteome</keyword>
<reference evidence="1" key="1">
    <citation type="submission" date="2017-04" db="EMBL/GenBank/DDBJ databases">
        <authorList>
            <person name="Varghese N."/>
            <person name="Submissions S."/>
        </authorList>
    </citation>
    <scope>NUCLEOTIDE SEQUENCE</scope>
    <source>
        <strain evidence="1">WTE2008</strain>
    </source>
</reference>
<evidence type="ECO:0000313" key="2">
    <source>
        <dbReference type="Proteomes" id="UP000192328"/>
    </source>
</evidence>
<gene>
    <name evidence="1" type="ORF">SAMN06297397_2511</name>
</gene>
<comment type="caution">
    <text evidence="1">The sequence shown here is derived from an EMBL/GenBank/DDBJ whole genome shotgun (WGS) entry which is preliminary data.</text>
</comment>
<organism evidence="1 2">
    <name type="scientific">Aristaeella lactis</name>
    <dbReference type="NCBI Taxonomy" id="3046383"/>
    <lineage>
        <taxon>Bacteria</taxon>
        <taxon>Bacillati</taxon>
        <taxon>Bacillota</taxon>
        <taxon>Clostridia</taxon>
        <taxon>Eubacteriales</taxon>
        <taxon>Aristaeellaceae</taxon>
        <taxon>Aristaeella</taxon>
    </lineage>
</organism>
<evidence type="ECO:0000313" key="1">
    <source>
        <dbReference type="EMBL" id="SMC79131.1"/>
    </source>
</evidence>
<dbReference type="EMBL" id="FWXZ01000006">
    <property type="protein sequence ID" value="SMC79131.1"/>
    <property type="molecule type" value="Genomic_DNA"/>
</dbReference>
<sequence>MKKTVESLKTLSRGFIIAGVIILLLSAYYLVIKAGIPYQDPTPELQLRYTVNSHVGDELLTAGLTALIVGIVGRVVTGIIGKNVK</sequence>
<accession>A0AC61PNT5</accession>